<organism evidence="1 2">
    <name type="scientific">Mycobacterium paragordonae</name>
    <dbReference type="NCBI Taxonomy" id="1389713"/>
    <lineage>
        <taxon>Bacteria</taxon>
        <taxon>Bacillati</taxon>
        <taxon>Actinomycetota</taxon>
        <taxon>Actinomycetes</taxon>
        <taxon>Mycobacteriales</taxon>
        <taxon>Mycobacteriaceae</taxon>
        <taxon>Mycobacterium</taxon>
    </lineage>
</organism>
<dbReference type="Proteomes" id="UP001229081">
    <property type="component" value="Unassembled WGS sequence"/>
</dbReference>
<dbReference type="AlphaFoldDB" id="A0AAJ1RY36"/>
<protein>
    <submittedName>
        <fullName evidence="1">Uncharacterized protein</fullName>
    </submittedName>
</protein>
<name>A0AAJ1RY36_9MYCO</name>
<accession>A0AAJ1RY36</accession>
<evidence type="ECO:0000313" key="2">
    <source>
        <dbReference type="Proteomes" id="UP001229081"/>
    </source>
</evidence>
<dbReference type="EMBL" id="JAUFSA010000001">
    <property type="protein sequence ID" value="MDP7733693.1"/>
    <property type="molecule type" value="Genomic_DNA"/>
</dbReference>
<gene>
    <name evidence="1" type="ORF">QXL92_02830</name>
</gene>
<sequence>MSFNDNGYFPTFEKAEHPNEGYYVYWRGGRWGLLTPVEPSWDSFNSYGWHPRTSQRVQLKFEMVLLPPDPEPPQFEDHIIRSEN</sequence>
<reference evidence="1" key="1">
    <citation type="submission" date="2023-06" db="EMBL/GenBank/DDBJ databases">
        <title>Identification of two novel mycobacterium reveal diversities and complexities of Mycobacterium gordonae clade.</title>
        <authorList>
            <person name="Matsumoto Y."/>
            <person name="Nakamura S."/>
            <person name="Motooka D."/>
            <person name="Fukushima K."/>
        </authorList>
    </citation>
    <scope>NUCLEOTIDE SEQUENCE</scope>
    <source>
        <strain evidence="1">TY812</strain>
    </source>
</reference>
<comment type="caution">
    <text evidence="1">The sequence shown here is derived from an EMBL/GenBank/DDBJ whole genome shotgun (WGS) entry which is preliminary data.</text>
</comment>
<dbReference type="RefSeq" id="WP_306254625.1">
    <property type="nucleotide sequence ID" value="NZ_JAUFSA010000001.1"/>
</dbReference>
<proteinExistence type="predicted"/>
<evidence type="ECO:0000313" key="1">
    <source>
        <dbReference type="EMBL" id="MDP7733693.1"/>
    </source>
</evidence>